<dbReference type="InterPro" id="IPR004380">
    <property type="entry name" value="Asp_race"/>
</dbReference>
<evidence type="ECO:0000256" key="1">
    <source>
        <dbReference type="ARBA" id="ARBA00007847"/>
    </source>
</evidence>
<dbReference type="RefSeq" id="WP_182326167.1">
    <property type="nucleotide sequence ID" value="NZ_CP058554.1"/>
</dbReference>
<dbReference type="EMBL" id="CP058554">
    <property type="protein sequence ID" value="QMV71734.1"/>
    <property type="molecule type" value="Genomic_DNA"/>
</dbReference>
<gene>
    <name evidence="3" type="ORF">HS961_02165</name>
</gene>
<dbReference type="Proteomes" id="UP000515240">
    <property type="component" value="Chromosome"/>
</dbReference>
<dbReference type="InterPro" id="IPR018187">
    <property type="entry name" value="Asp/Glu_racemase_AS_1"/>
</dbReference>
<organism evidence="3 4">
    <name type="scientific">Comamonas piscis</name>
    <dbReference type="NCBI Taxonomy" id="1562974"/>
    <lineage>
        <taxon>Bacteria</taxon>
        <taxon>Pseudomonadati</taxon>
        <taxon>Pseudomonadota</taxon>
        <taxon>Betaproteobacteria</taxon>
        <taxon>Burkholderiales</taxon>
        <taxon>Comamonadaceae</taxon>
        <taxon>Comamonas</taxon>
    </lineage>
</organism>
<dbReference type="InterPro" id="IPR015942">
    <property type="entry name" value="Asp/Glu/hydantoin_racemase"/>
</dbReference>
<dbReference type="PANTHER" id="PTHR21198:SF7">
    <property type="entry name" value="ASPARTATE-GLUTAMATE RACEMASE FAMILY"/>
    <property type="match status" value="1"/>
</dbReference>
<reference evidence="3 4" key="1">
    <citation type="journal article" date="2020" name="G3 (Bethesda)">
        <title>CeMbio - The Caenorhabditis elegans Microbiome Resource.</title>
        <authorList>
            <person name="Dirksen P."/>
            <person name="Assie A."/>
            <person name="Zimmermann J."/>
            <person name="Zhang F."/>
            <person name="Tietje A.M."/>
            <person name="Marsh S.A."/>
            <person name="Felix M.A."/>
            <person name="Shapira M."/>
            <person name="Kaleta C."/>
            <person name="Schulenburg H."/>
            <person name="Samuel B."/>
        </authorList>
    </citation>
    <scope>NUCLEOTIDE SEQUENCE [LARGE SCALE GENOMIC DNA]</scope>
    <source>
        <strain evidence="3 4">BIGb0172</strain>
    </source>
</reference>
<dbReference type="NCBIfam" id="TIGR00035">
    <property type="entry name" value="asp_race"/>
    <property type="match status" value="1"/>
</dbReference>
<proteinExistence type="inferred from homology"/>
<dbReference type="InterPro" id="IPR001920">
    <property type="entry name" value="Asp/Glu_race"/>
</dbReference>
<keyword evidence="2" id="KW-0413">Isomerase</keyword>
<dbReference type="Pfam" id="PF01177">
    <property type="entry name" value="Asp_Glu_race"/>
    <property type="match status" value="1"/>
</dbReference>
<keyword evidence="4" id="KW-1185">Reference proteome</keyword>
<dbReference type="GO" id="GO:0047661">
    <property type="term" value="F:amino-acid racemase activity"/>
    <property type="evidence" value="ECO:0007669"/>
    <property type="project" value="InterPro"/>
</dbReference>
<comment type="similarity">
    <text evidence="1">Belongs to the aspartate/glutamate racemases family.</text>
</comment>
<protein>
    <submittedName>
        <fullName evidence="3">Aspartate/glutamate racemase family protein</fullName>
    </submittedName>
</protein>
<evidence type="ECO:0000313" key="4">
    <source>
        <dbReference type="Proteomes" id="UP000515240"/>
    </source>
</evidence>
<name>A0A7G5ECK9_9BURK</name>
<dbReference type="KEGG" id="cpis:HS961_02165"/>
<evidence type="ECO:0000256" key="2">
    <source>
        <dbReference type="ARBA" id="ARBA00023235"/>
    </source>
</evidence>
<dbReference type="AlphaFoldDB" id="A0A7G5ECK9"/>
<dbReference type="SUPFAM" id="SSF53681">
    <property type="entry name" value="Aspartate/glutamate racemase"/>
    <property type="match status" value="2"/>
</dbReference>
<evidence type="ECO:0000313" key="3">
    <source>
        <dbReference type="EMBL" id="QMV71734.1"/>
    </source>
</evidence>
<accession>A0A7G5ECK9</accession>
<dbReference type="PANTHER" id="PTHR21198">
    <property type="entry name" value="GLUTAMATE RACEMASE"/>
    <property type="match status" value="1"/>
</dbReference>
<sequence>MTLRTVGILGGMGPAAGADFVRLFVQACADHLRASGTPMTDQGYPEHWLAQLPIPDRSAALLAPDSAQDPFAMMCQGLDKLQAVGAVAIAVACNTAHAWHERLQQAYPQQQLLHIARVVAEGLQQQGQLSCMLLATQGTYRIGLYDQALAACGITVHLPEEAERELLMRGIYQGVKADRMDQARADFGAVAQAMRVRHGDVPLIMGCTEIPLALPGATSVQGLPLIDPAWELARALARVAYSA</sequence>
<dbReference type="Gene3D" id="3.40.50.1860">
    <property type="match status" value="2"/>
</dbReference>
<dbReference type="PROSITE" id="PS00923">
    <property type="entry name" value="ASP_GLU_RACEMASE_1"/>
    <property type="match status" value="1"/>
</dbReference>